<dbReference type="SUPFAM" id="SSF53686">
    <property type="entry name" value="Tryptophan synthase beta subunit-like PLP-dependent enzymes"/>
    <property type="match status" value="1"/>
</dbReference>
<dbReference type="PANTHER" id="PTHR10314">
    <property type="entry name" value="CYSTATHIONINE BETA-SYNTHASE"/>
    <property type="match status" value="1"/>
</dbReference>
<dbReference type="Gene3D" id="3.40.50.1100">
    <property type="match status" value="2"/>
</dbReference>
<name>A0A8S1H7I8_9PELO</name>
<evidence type="ECO:0000313" key="3">
    <source>
        <dbReference type="EMBL" id="CAD6191524.1"/>
    </source>
</evidence>
<dbReference type="InterPro" id="IPR050214">
    <property type="entry name" value="Cys_Synth/Cystath_Beta-Synth"/>
</dbReference>
<comment type="caution">
    <text evidence="3">The sequence shown here is derived from an EMBL/GenBank/DDBJ whole genome shotgun (WGS) entry which is preliminary data.</text>
</comment>
<reference evidence="3" key="1">
    <citation type="submission" date="2020-10" db="EMBL/GenBank/DDBJ databases">
        <authorList>
            <person name="Kikuchi T."/>
        </authorList>
    </citation>
    <scope>NUCLEOTIDE SEQUENCE</scope>
    <source>
        <strain evidence="3">NKZ352</strain>
    </source>
</reference>
<proteinExistence type="predicted"/>
<dbReference type="GO" id="GO:0019344">
    <property type="term" value="P:cysteine biosynthetic process"/>
    <property type="evidence" value="ECO:0007669"/>
    <property type="project" value="UniProtKB-ARBA"/>
</dbReference>
<keyword evidence="1" id="KW-1133">Transmembrane helix</keyword>
<keyword evidence="1" id="KW-0812">Transmembrane</keyword>
<keyword evidence="4" id="KW-1185">Reference proteome</keyword>
<dbReference type="InterPro" id="IPR036052">
    <property type="entry name" value="TrpB-like_PALP_sf"/>
</dbReference>
<dbReference type="InterPro" id="IPR001926">
    <property type="entry name" value="TrpB-like_PALP"/>
</dbReference>
<evidence type="ECO:0000256" key="1">
    <source>
        <dbReference type="SAM" id="Phobius"/>
    </source>
</evidence>
<feature type="transmembrane region" description="Helical" evidence="1">
    <location>
        <begin position="12"/>
        <end position="35"/>
    </location>
</feature>
<organism evidence="3 4">
    <name type="scientific">Caenorhabditis auriculariae</name>
    <dbReference type="NCBI Taxonomy" id="2777116"/>
    <lineage>
        <taxon>Eukaryota</taxon>
        <taxon>Metazoa</taxon>
        <taxon>Ecdysozoa</taxon>
        <taxon>Nematoda</taxon>
        <taxon>Chromadorea</taxon>
        <taxon>Rhabditida</taxon>
        <taxon>Rhabditina</taxon>
        <taxon>Rhabditomorpha</taxon>
        <taxon>Rhabditoidea</taxon>
        <taxon>Rhabditidae</taxon>
        <taxon>Peloderinae</taxon>
        <taxon>Caenorhabditis</taxon>
    </lineage>
</organism>
<sequence length="450" mass="49596">MFASTSISAAANVSLLLSVMISLLIYHSVFVGVAFTQFQLFSPHIDRQPSTTLKLSSAPNDELTESKSWRRHALEQLWEERAKMGRTPVFPFKYTGNPRVTLLFKNETATSTGSLKHRYAWALMTWALLEGHVKQGTHVYEASSGNTAASLAFMCRLIGVPFTAIVPDTLEDVKKEHIEHYGGQIVKVPIAERLVKARELADKSNGFFMNQFGNAFLAEEFHESGNYEKQSANMFHEIVTQLNESRLAIPDYFVHAAGTGGTITSIGRYIKKYNLDTQVVFADTQFSVYYDYVLHNRFANQSGSHLWVEPGMAGIGFGPMGPAKKGQTTSLDPAVIDRVLKIPDCASTAAMKVLLENGVSGGTSSGVNLVAALHIGANLSSPRPVTIATILGDPSSYYQTSYLNRDWIAQRFARHGGLEAYYCWISVLREALDNGKDPLQLGRRCPTGNV</sequence>
<evidence type="ECO:0000259" key="2">
    <source>
        <dbReference type="Pfam" id="PF00291"/>
    </source>
</evidence>
<keyword evidence="1" id="KW-0472">Membrane</keyword>
<protein>
    <recommendedName>
        <fullName evidence="2">Tryptophan synthase beta chain-like PALP domain-containing protein</fullName>
    </recommendedName>
</protein>
<dbReference type="OrthoDB" id="10259545at2759"/>
<dbReference type="Proteomes" id="UP000835052">
    <property type="component" value="Unassembled WGS sequence"/>
</dbReference>
<evidence type="ECO:0000313" key="4">
    <source>
        <dbReference type="Proteomes" id="UP000835052"/>
    </source>
</evidence>
<dbReference type="EMBL" id="CAJGYM010000021">
    <property type="protein sequence ID" value="CAD6191524.1"/>
    <property type="molecule type" value="Genomic_DNA"/>
</dbReference>
<dbReference type="Pfam" id="PF00291">
    <property type="entry name" value="PALP"/>
    <property type="match status" value="1"/>
</dbReference>
<gene>
    <name evidence="3" type="ORF">CAUJ_LOCUS7443</name>
</gene>
<accession>A0A8S1H7I8</accession>
<feature type="domain" description="Tryptophan synthase beta chain-like PALP" evidence="2">
    <location>
        <begin position="84"/>
        <end position="387"/>
    </location>
</feature>
<dbReference type="AlphaFoldDB" id="A0A8S1H7I8"/>